<comment type="caution">
    <text evidence="8">The sequence shown here is derived from an EMBL/GenBank/DDBJ whole genome shotgun (WGS) entry which is preliminary data.</text>
</comment>
<accession>A0A1E3INN6</accession>
<protein>
    <recommendedName>
        <fullName evidence="7">Sugar phosphate transporter domain-containing protein</fullName>
    </recommendedName>
</protein>
<dbReference type="EMBL" id="AWGH01000021">
    <property type="protein sequence ID" value="ODN90217.1"/>
    <property type="molecule type" value="Genomic_DNA"/>
</dbReference>
<comment type="subcellular location">
    <subcellularLocation>
        <location evidence="1">Membrane</location>
        <topology evidence="1">Multi-pass membrane protein</topology>
    </subcellularLocation>
</comment>
<dbReference type="PANTHER" id="PTHR11132">
    <property type="entry name" value="SOLUTE CARRIER FAMILY 35"/>
    <property type="match status" value="1"/>
</dbReference>
<dbReference type="InterPro" id="IPR050186">
    <property type="entry name" value="TPT_transporter"/>
</dbReference>
<organism evidence="8 9">
    <name type="scientific">Cryptococcus wingfieldii CBS 7118</name>
    <dbReference type="NCBI Taxonomy" id="1295528"/>
    <lineage>
        <taxon>Eukaryota</taxon>
        <taxon>Fungi</taxon>
        <taxon>Dikarya</taxon>
        <taxon>Basidiomycota</taxon>
        <taxon>Agaricomycotina</taxon>
        <taxon>Tremellomycetes</taxon>
        <taxon>Tremellales</taxon>
        <taxon>Cryptococcaceae</taxon>
        <taxon>Cryptococcus</taxon>
    </lineage>
</organism>
<keyword evidence="2 6" id="KW-0812">Transmembrane</keyword>
<evidence type="ECO:0000313" key="9">
    <source>
        <dbReference type="Proteomes" id="UP000094819"/>
    </source>
</evidence>
<proteinExistence type="predicted"/>
<dbReference type="RefSeq" id="XP_019029739.1">
    <property type="nucleotide sequence ID" value="XM_019178301.1"/>
</dbReference>
<keyword evidence="9" id="KW-1185">Reference proteome</keyword>
<feature type="transmembrane region" description="Helical" evidence="6">
    <location>
        <begin position="369"/>
        <end position="387"/>
    </location>
</feature>
<feature type="domain" description="Sugar phosphate transporter" evidence="7">
    <location>
        <begin position="254"/>
        <end position="537"/>
    </location>
</feature>
<feature type="transmembrane region" description="Helical" evidence="6">
    <location>
        <begin position="393"/>
        <end position="411"/>
    </location>
</feature>
<feature type="transmembrane region" description="Helical" evidence="6">
    <location>
        <begin position="252"/>
        <end position="269"/>
    </location>
</feature>
<feature type="region of interest" description="Disordered" evidence="5">
    <location>
        <begin position="1"/>
        <end position="185"/>
    </location>
</feature>
<evidence type="ECO:0000313" key="8">
    <source>
        <dbReference type="EMBL" id="ODN90217.1"/>
    </source>
</evidence>
<evidence type="ECO:0000256" key="6">
    <source>
        <dbReference type="SAM" id="Phobius"/>
    </source>
</evidence>
<keyword evidence="4 6" id="KW-0472">Membrane</keyword>
<feature type="compositionally biased region" description="Polar residues" evidence="5">
    <location>
        <begin position="133"/>
        <end position="151"/>
    </location>
</feature>
<feature type="transmembrane region" description="Helical" evidence="6">
    <location>
        <begin position="527"/>
        <end position="544"/>
    </location>
</feature>
<dbReference type="Pfam" id="PF03151">
    <property type="entry name" value="TPT"/>
    <property type="match status" value="1"/>
</dbReference>
<feature type="compositionally biased region" description="Pro residues" evidence="5">
    <location>
        <begin position="27"/>
        <end position="42"/>
    </location>
</feature>
<feature type="compositionally biased region" description="Low complexity" evidence="5">
    <location>
        <begin position="113"/>
        <end position="124"/>
    </location>
</feature>
<evidence type="ECO:0000256" key="2">
    <source>
        <dbReference type="ARBA" id="ARBA00022692"/>
    </source>
</evidence>
<feature type="compositionally biased region" description="Polar residues" evidence="5">
    <location>
        <begin position="199"/>
        <end position="221"/>
    </location>
</feature>
<dbReference type="AlphaFoldDB" id="A0A1E3INN6"/>
<name>A0A1E3INN6_9TREE</name>
<dbReference type="Proteomes" id="UP000094819">
    <property type="component" value="Unassembled WGS sequence"/>
</dbReference>
<evidence type="ECO:0000256" key="1">
    <source>
        <dbReference type="ARBA" id="ARBA00004141"/>
    </source>
</evidence>
<evidence type="ECO:0000256" key="5">
    <source>
        <dbReference type="SAM" id="MobiDB-lite"/>
    </source>
</evidence>
<sequence>MSTASDAPLERSSSSTSLSGMGIHFPPSSPSPLPPSLSPFPRPGESKGGYGEGMQRSLSDDGSGKRWKGAVPDASGGGAASSGTAMAHSYSNAASLPPFAAPVPVHTQSSLHPTYTPTRPRTISPRPPSSPSGQHPQAQESSQQGFASSTAYGAMQSEAARGRVISPQKDPGAPSPLDPSSSSSSALAYASANGYDASNPYSSPSSTPLRSHHNGGSSKDGYQSLFPLTGEESHLGSSPTVHQEKVKFTDSTTFWLGLYFLFNLGLTLYNKALLMSFRFPYTLTGLHALSGSAGCYIALERGAFVPARLTQRENLILAAFSVLYTVNIAISNVSLQLVSIPFHQVVRASTPLFTIFISLIFLRTRFSLIKLVSLLPVVAGVGFATYGDYSFTAWGLILTLLGTFLAALKTVVTNLIQTGSGGRLKLHPLDLLMRMSPLAFIQCVLYAWHNGELEHVRAYGATQMTRTKAVALLVNGVIACGLNIVSFTANKKAGALTMTVSANCKQVLTIALAVVLFGYTITPTNSIGILLTLVGGGWYGWVEFQEKKKKTKVSERS</sequence>
<keyword evidence="3 6" id="KW-1133">Transmembrane helix</keyword>
<dbReference type="GO" id="GO:0016020">
    <property type="term" value="C:membrane"/>
    <property type="evidence" value="ECO:0007669"/>
    <property type="project" value="UniProtKB-SubCell"/>
</dbReference>
<evidence type="ECO:0000259" key="7">
    <source>
        <dbReference type="Pfam" id="PF03151"/>
    </source>
</evidence>
<feature type="transmembrane region" description="Helical" evidence="6">
    <location>
        <begin position="344"/>
        <end position="362"/>
    </location>
</feature>
<feature type="transmembrane region" description="Helical" evidence="6">
    <location>
        <begin position="315"/>
        <end position="338"/>
    </location>
</feature>
<evidence type="ECO:0000256" key="4">
    <source>
        <dbReference type="ARBA" id="ARBA00023136"/>
    </source>
</evidence>
<dbReference type="OrthoDB" id="10261634at2759"/>
<gene>
    <name evidence="8" type="ORF">L198_06235</name>
</gene>
<dbReference type="GeneID" id="30195447"/>
<reference evidence="8 9" key="1">
    <citation type="submission" date="2016-06" db="EMBL/GenBank/DDBJ databases">
        <title>Evolution of pathogenesis and genome organization in the Tremellales.</title>
        <authorList>
            <person name="Cuomo C."/>
            <person name="Litvintseva A."/>
            <person name="Heitman J."/>
            <person name="Chen Y."/>
            <person name="Sun S."/>
            <person name="Springer D."/>
            <person name="Dromer F."/>
            <person name="Young S."/>
            <person name="Zeng Q."/>
            <person name="Chapman S."/>
            <person name="Gujja S."/>
            <person name="Saif S."/>
            <person name="Birren B."/>
        </authorList>
    </citation>
    <scope>NUCLEOTIDE SEQUENCE [LARGE SCALE GENOMIC DNA]</scope>
    <source>
        <strain evidence="8 9">CBS 7118</strain>
    </source>
</reference>
<feature type="region of interest" description="Disordered" evidence="5">
    <location>
        <begin position="199"/>
        <end position="224"/>
    </location>
</feature>
<evidence type="ECO:0000256" key="3">
    <source>
        <dbReference type="ARBA" id="ARBA00022989"/>
    </source>
</evidence>
<feature type="transmembrane region" description="Helical" evidence="6">
    <location>
        <begin position="469"/>
        <end position="490"/>
    </location>
</feature>
<dbReference type="InterPro" id="IPR004853">
    <property type="entry name" value="Sugar_P_trans_dom"/>
</dbReference>